<dbReference type="InterPro" id="IPR001841">
    <property type="entry name" value="Znf_RING"/>
</dbReference>
<dbReference type="OrthoDB" id="128536at2759"/>
<dbReference type="AGR" id="RGD:15011943"/>
<evidence type="ECO:0000313" key="7">
    <source>
        <dbReference type="Proteomes" id="UP000002494"/>
    </source>
</evidence>
<keyword evidence="3" id="KW-0862">Zinc</keyword>
<name>A0A0G2K604_RAT</name>
<dbReference type="VEuPathDB" id="HostDB:ENSRNOG00000058648"/>
<dbReference type="InParanoid" id="A0A0G2K604"/>
<dbReference type="STRING" id="10116.ENSRNOP00000073626"/>
<dbReference type="SUPFAM" id="SSF57850">
    <property type="entry name" value="RING/U-box"/>
    <property type="match status" value="1"/>
</dbReference>
<dbReference type="SUPFAM" id="SSF49899">
    <property type="entry name" value="Concanavalin A-like lectins/glucanases"/>
    <property type="match status" value="1"/>
</dbReference>
<dbReference type="GeneTree" id="ENSGT00940000163194"/>
<accession>A0A0G2K604</accession>
<protein>
    <recommendedName>
        <fullName evidence="5">RING-type domain-containing protein</fullName>
    </recommendedName>
</protein>
<proteinExistence type="predicted"/>
<evidence type="ECO:0000259" key="5">
    <source>
        <dbReference type="PROSITE" id="PS50089"/>
    </source>
</evidence>
<dbReference type="Gene3D" id="2.60.120.920">
    <property type="match status" value="1"/>
</dbReference>
<keyword evidence="2 4" id="KW-0863">Zinc-finger</keyword>
<keyword evidence="7" id="KW-1185">Reference proteome</keyword>
<sequence>TRKENVHSKHHHVRVSQDNFMGLLETEAICPVCLDLYSDPVYLSCSHVFCLECSKKWFTNTEDLIMNCPLCREEHKSPIKFDGVMKQLVILLKQHGPLLKQHIVKITGLLGLVSEDRALAAKTPEPSLEPSNDLRPVCCEKPGHNLVEDPRRFIPSAGVVDCSQFFSVCHWEVDVEKGEEWALRICKKPVRRRNIYLLCEHEFQLFGKKTRGIRVNFISERHHGSPGLCQVRICKARTTEETMFVMRKVMTSPTSTILCFLEPTPLFH</sequence>
<dbReference type="PANTHER" id="PTHR24103">
    <property type="entry name" value="E3 UBIQUITIN-PROTEIN LIGASE TRIM"/>
    <property type="match status" value="1"/>
</dbReference>
<evidence type="ECO:0000256" key="2">
    <source>
        <dbReference type="ARBA" id="ARBA00022771"/>
    </source>
</evidence>
<organism evidence="6 7">
    <name type="scientific">Rattus norvegicus</name>
    <name type="common">Rat</name>
    <dbReference type="NCBI Taxonomy" id="10116"/>
    <lineage>
        <taxon>Eukaryota</taxon>
        <taxon>Metazoa</taxon>
        <taxon>Chordata</taxon>
        <taxon>Craniata</taxon>
        <taxon>Vertebrata</taxon>
        <taxon>Euteleostomi</taxon>
        <taxon>Mammalia</taxon>
        <taxon>Eutheria</taxon>
        <taxon>Euarchontoglires</taxon>
        <taxon>Glires</taxon>
        <taxon>Rodentia</taxon>
        <taxon>Myomorpha</taxon>
        <taxon>Muroidea</taxon>
        <taxon>Muridae</taxon>
        <taxon>Murinae</taxon>
        <taxon>Rattus</taxon>
    </lineage>
</organism>
<dbReference type="SMART" id="SM00184">
    <property type="entry name" value="RING"/>
    <property type="match status" value="1"/>
</dbReference>
<dbReference type="InterPro" id="IPR013083">
    <property type="entry name" value="Znf_RING/FYVE/PHD"/>
</dbReference>
<dbReference type="GO" id="GO:0008270">
    <property type="term" value="F:zinc ion binding"/>
    <property type="evidence" value="ECO:0007669"/>
    <property type="project" value="UniProtKB-KW"/>
</dbReference>
<evidence type="ECO:0000313" key="8">
    <source>
        <dbReference type="RGD" id="15011943"/>
    </source>
</evidence>
<dbReference type="AlphaFoldDB" id="A0A0G2K604"/>
<dbReference type="RGD" id="15011943">
    <property type="gene designation" value="AABR07045341.1"/>
</dbReference>
<dbReference type="PROSITE" id="PS50089">
    <property type="entry name" value="ZF_RING_2"/>
    <property type="match status" value="1"/>
</dbReference>
<dbReference type="InterPro" id="IPR043136">
    <property type="entry name" value="B30.2/SPRY_sf"/>
</dbReference>
<evidence type="ECO:0000256" key="4">
    <source>
        <dbReference type="PROSITE-ProRule" id="PRU00175"/>
    </source>
</evidence>
<evidence type="ECO:0000256" key="1">
    <source>
        <dbReference type="ARBA" id="ARBA00022723"/>
    </source>
</evidence>
<reference evidence="6" key="3">
    <citation type="submission" date="2025-09" db="UniProtKB">
        <authorList>
            <consortium name="Ensembl"/>
        </authorList>
    </citation>
    <scope>IDENTIFICATION</scope>
    <source>
        <strain evidence="6">Brown Norway</strain>
    </source>
</reference>
<dbReference type="Pfam" id="PF15227">
    <property type="entry name" value="zf-C3HC4_4"/>
    <property type="match status" value="1"/>
</dbReference>
<reference evidence="6" key="2">
    <citation type="submission" date="2025-08" db="UniProtKB">
        <authorList>
            <consortium name="Ensembl"/>
        </authorList>
    </citation>
    <scope>IDENTIFICATION</scope>
    <source>
        <strain evidence="6">Brown Norway</strain>
    </source>
</reference>
<gene>
    <name evidence="6 8" type="primary">AABR07045341.1</name>
</gene>
<dbReference type="Gene3D" id="3.30.40.10">
    <property type="entry name" value="Zinc/RING finger domain, C3HC4 (zinc finger)"/>
    <property type="match status" value="1"/>
</dbReference>
<dbReference type="FunCoup" id="A0A0G2K604">
    <property type="interactions" value="3"/>
</dbReference>
<dbReference type="Ensembl" id="ENSRNOT00000091030.3">
    <property type="protein sequence ID" value="ENSRNOP00000073626.2"/>
    <property type="gene ID" value="ENSRNOG00000058648.3"/>
</dbReference>
<reference evidence="6" key="1">
    <citation type="submission" date="2024-01" db="EMBL/GenBank/DDBJ databases">
        <title>GRCr8: a new rat reference genome assembly contstructed from accurate long reads and long range scaffolding.</title>
        <authorList>
            <person name="Doris P.A."/>
            <person name="Kalbfleisch T."/>
            <person name="Li K."/>
            <person name="Howe K."/>
            <person name="Wood J."/>
        </authorList>
    </citation>
    <scope>NUCLEOTIDE SEQUENCE [LARGE SCALE GENOMIC DNA]</scope>
    <source>
        <strain evidence="6">Brown Norway</strain>
    </source>
</reference>
<dbReference type="OMA" id="NFISERH"/>
<dbReference type="Proteomes" id="UP000002494">
    <property type="component" value="Chromosome 20"/>
</dbReference>
<dbReference type="InterPro" id="IPR050143">
    <property type="entry name" value="TRIM/RBCC"/>
</dbReference>
<feature type="domain" description="RING-type" evidence="5">
    <location>
        <begin position="30"/>
        <end position="72"/>
    </location>
</feature>
<evidence type="ECO:0000313" key="6">
    <source>
        <dbReference type="Ensembl" id="ENSRNOP00000073626.2"/>
    </source>
</evidence>
<keyword evidence="1" id="KW-0479">Metal-binding</keyword>
<evidence type="ECO:0000256" key="3">
    <source>
        <dbReference type="ARBA" id="ARBA00022833"/>
    </source>
</evidence>
<dbReference type="InterPro" id="IPR013320">
    <property type="entry name" value="ConA-like_dom_sf"/>
</dbReference>